<dbReference type="EMBL" id="SZQA01000005">
    <property type="protein sequence ID" value="TKK89806.1"/>
    <property type="molecule type" value="Genomic_DNA"/>
</dbReference>
<dbReference type="InterPro" id="IPR058637">
    <property type="entry name" value="YknX-like_C"/>
</dbReference>
<dbReference type="Gene3D" id="2.40.30.170">
    <property type="match status" value="1"/>
</dbReference>
<dbReference type="PRINTS" id="PR01490">
    <property type="entry name" value="RTXTOXIND"/>
</dbReference>
<dbReference type="Pfam" id="PF25990">
    <property type="entry name" value="Beta-barrel_YknX"/>
    <property type="match status" value="1"/>
</dbReference>
<dbReference type="Gene3D" id="2.40.420.20">
    <property type="match status" value="1"/>
</dbReference>
<keyword evidence="5" id="KW-1185">Reference proteome</keyword>
<evidence type="ECO:0000259" key="2">
    <source>
        <dbReference type="Pfam" id="PF25989"/>
    </source>
</evidence>
<evidence type="ECO:0000259" key="1">
    <source>
        <dbReference type="Pfam" id="PF00364"/>
    </source>
</evidence>
<dbReference type="Proteomes" id="UP000308705">
    <property type="component" value="Unassembled WGS sequence"/>
</dbReference>
<feature type="domain" description="Lipoyl-binding" evidence="1">
    <location>
        <begin position="43"/>
        <end position="74"/>
    </location>
</feature>
<organism evidence="4 5">
    <name type="scientific">Herbidospora galbida</name>
    <dbReference type="NCBI Taxonomy" id="2575442"/>
    <lineage>
        <taxon>Bacteria</taxon>
        <taxon>Bacillati</taxon>
        <taxon>Actinomycetota</taxon>
        <taxon>Actinomycetes</taxon>
        <taxon>Streptosporangiales</taxon>
        <taxon>Streptosporangiaceae</taxon>
        <taxon>Herbidospora</taxon>
    </lineage>
</organism>
<dbReference type="GO" id="GO:0015562">
    <property type="term" value="F:efflux transmembrane transporter activity"/>
    <property type="evidence" value="ECO:0007669"/>
    <property type="project" value="TreeGrafter"/>
</dbReference>
<feature type="domain" description="YknX-like C-terminal permuted SH3-like" evidence="2">
    <location>
        <begin position="373"/>
        <end position="438"/>
    </location>
</feature>
<dbReference type="RefSeq" id="WP_137246373.1">
    <property type="nucleotide sequence ID" value="NZ_SZQA01000005.1"/>
</dbReference>
<protein>
    <submittedName>
        <fullName evidence="4">HlyD family efflux transporter periplasmic adaptor subunit</fullName>
    </submittedName>
</protein>
<evidence type="ECO:0000313" key="5">
    <source>
        <dbReference type="Proteomes" id="UP000308705"/>
    </source>
</evidence>
<dbReference type="Pfam" id="PF00364">
    <property type="entry name" value="Biotin_lipoyl"/>
    <property type="match status" value="1"/>
</dbReference>
<name>A0A4U3MP08_9ACTN</name>
<evidence type="ECO:0000313" key="4">
    <source>
        <dbReference type="EMBL" id="TKK89806.1"/>
    </source>
</evidence>
<dbReference type="PANTHER" id="PTHR30469">
    <property type="entry name" value="MULTIDRUG RESISTANCE PROTEIN MDTA"/>
    <property type="match status" value="1"/>
</dbReference>
<dbReference type="AlphaFoldDB" id="A0A4U3MP08"/>
<dbReference type="Pfam" id="PF25989">
    <property type="entry name" value="YknX_C"/>
    <property type="match status" value="1"/>
</dbReference>
<dbReference type="Gene3D" id="2.40.50.100">
    <property type="match status" value="1"/>
</dbReference>
<dbReference type="GO" id="GO:1990281">
    <property type="term" value="C:efflux pump complex"/>
    <property type="evidence" value="ECO:0007669"/>
    <property type="project" value="TreeGrafter"/>
</dbReference>
<dbReference type="SUPFAM" id="SSF51230">
    <property type="entry name" value="Single hybrid motif"/>
    <property type="match status" value="1"/>
</dbReference>
<evidence type="ECO:0000259" key="3">
    <source>
        <dbReference type="Pfam" id="PF25990"/>
    </source>
</evidence>
<sequence length="439" mass="44495">MALLLALSACTAEEAPVVQTAAVARAPVSEVVEAPATVGARATASLTSPAAGTVAKLYVSDGDTVKKGEILARISAPQARDRLKEAKKADRQAARPVSFGGAPSVPALKLPTGVDAHVRKSFAQARRAARKVEDKAIRRHLLSAIDLAEQQHRSQQKALNGIVGGLNRMLGSFTGQLGAGMSGLSSSMSSLQAASRSQTRAAVKAAEDTVKGLTIKAPFGGVVTLGGGGGSAAPALPDLSQLVSGGGVPAQSGGSSAGTIAEGVPVGQGEALLTVTDVSELNLRADVDETDVLLVKDGTRAEVEFDAVPGAIYTAEVTGVGVTPQEGATGGVSYPVRLSLAEGRFDDGSEAPDPKPGMSAVVRMIVKESPEAVAVPAAAVVTSGRDAVVWAVVGGRAERRTVRLGAEGDAFVEVVDGIKVGDRVITRGADGVRQGQEIR</sequence>
<dbReference type="InterPro" id="IPR000089">
    <property type="entry name" value="Biotin_lipoyl"/>
</dbReference>
<comment type="caution">
    <text evidence="4">The sequence shown here is derived from an EMBL/GenBank/DDBJ whole genome shotgun (WGS) entry which is preliminary data.</text>
</comment>
<dbReference type="InterPro" id="IPR058636">
    <property type="entry name" value="Beta-barrel_YknX"/>
</dbReference>
<reference evidence="4 5" key="1">
    <citation type="submission" date="2019-04" db="EMBL/GenBank/DDBJ databases">
        <title>Herbidospora sp. NEAU-GS14.nov., a novel actinomycete isolated from soil.</title>
        <authorList>
            <person name="Han L."/>
        </authorList>
    </citation>
    <scope>NUCLEOTIDE SEQUENCE [LARGE SCALE GENOMIC DNA]</scope>
    <source>
        <strain evidence="4 5">NEAU-GS14</strain>
    </source>
</reference>
<dbReference type="InterPro" id="IPR011053">
    <property type="entry name" value="Single_hybrid_motif"/>
</dbReference>
<accession>A0A4U3MP08</accession>
<gene>
    <name evidence="4" type="ORF">FDA94_07905</name>
</gene>
<proteinExistence type="predicted"/>
<feature type="domain" description="YknX-like beta-barrel" evidence="3">
    <location>
        <begin position="283"/>
        <end position="342"/>
    </location>
</feature>
<dbReference type="OrthoDB" id="3518416at2"/>